<evidence type="ECO:0000313" key="3">
    <source>
        <dbReference type="EMBL" id="QHU08730.1"/>
    </source>
</evidence>
<feature type="transmembrane region" description="Helical" evidence="2">
    <location>
        <begin position="221"/>
        <end position="241"/>
    </location>
</feature>
<keyword evidence="2" id="KW-0472">Membrane</keyword>
<protein>
    <submittedName>
        <fullName evidence="3">Uncharacterized protein</fullName>
    </submittedName>
</protein>
<feature type="compositionally biased region" description="Polar residues" evidence="1">
    <location>
        <begin position="17"/>
        <end position="35"/>
    </location>
</feature>
<dbReference type="AlphaFoldDB" id="A0A6C0JVK1"/>
<sequence>MADTETGAYSPKRRVFYSSSEESPRSTNLSTSTEMSSDEYTYNKKEIKRCLDILRGSYHVRISQLSKEAGEALSWICDCARNFPVSSDDYREVMNIIYKHVNIAEKDIVPFSAGAVLIGCKSSEPCSSKCIGSLIKPGSKLCQPFECMVTKMDVYENKSTGERRVCLHIEAPIDKFKSKLKDFMRTYGDDLVFAVRSIDDSDEEVLFNGDLAELVSNSNPLWWLALLVIIVVVVALIVYVVKKKDLCC</sequence>
<organism evidence="3">
    <name type="scientific">viral metagenome</name>
    <dbReference type="NCBI Taxonomy" id="1070528"/>
    <lineage>
        <taxon>unclassified sequences</taxon>
        <taxon>metagenomes</taxon>
        <taxon>organismal metagenomes</taxon>
    </lineage>
</organism>
<accession>A0A6C0JVK1</accession>
<evidence type="ECO:0000256" key="1">
    <source>
        <dbReference type="SAM" id="MobiDB-lite"/>
    </source>
</evidence>
<keyword evidence="2" id="KW-1133">Transmembrane helix</keyword>
<feature type="region of interest" description="Disordered" evidence="1">
    <location>
        <begin position="1"/>
        <end position="35"/>
    </location>
</feature>
<evidence type="ECO:0000256" key="2">
    <source>
        <dbReference type="SAM" id="Phobius"/>
    </source>
</evidence>
<name>A0A6C0JVK1_9ZZZZ</name>
<reference evidence="3" key="1">
    <citation type="journal article" date="2020" name="Nature">
        <title>Giant virus diversity and host interactions through global metagenomics.</title>
        <authorList>
            <person name="Schulz F."/>
            <person name="Roux S."/>
            <person name="Paez-Espino D."/>
            <person name="Jungbluth S."/>
            <person name="Walsh D.A."/>
            <person name="Denef V.J."/>
            <person name="McMahon K.D."/>
            <person name="Konstantinidis K.T."/>
            <person name="Eloe-Fadrosh E.A."/>
            <person name="Kyrpides N.C."/>
            <person name="Woyke T."/>
        </authorList>
    </citation>
    <scope>NUCLEOTIDE SEQUENCE</scope>
    <source>
        <strain evidence="3">GVMAG-S-1063924-116</strain>
    </source>
</reference>
<keyword evidence="2" id="KW-0812">Transmembrane</keyword>
<dbReference type="EMBL" id="MN740698">
    <property type="protein sequence ID" value="QHU08730.1"/>
    <property type="molecule type" value="Genomic_DNA"/>
</dbReference>
<proteinExistence type="predicted"/>